<sequence>MIRSTLVALCLAALLPAHADTATDRLFSAKPQDFERTGAKVVGVYVANWASISHVEAIKPGSVTHILYAFVRACGPGQLPADAPKCQGKQDFQLATGEVDRRFDQAFARLKARAPHVKVLASVGGWGGSDPFFHLANDPARRAVFAASAMQFLRDHPAFDGIDIDWEHPGGNGAANGVQLGSPADGQGFADLMVDLRAALDRLTAENGRLYQLTVAVNPISLITDRINYRQAAPALDLVFMMSYDFYGNWTPVAGNHSTLKSSSPTADDSLERGVRNLKAAGVPAAKLVAGVAMYGRGFAGVAQPITGAAKSGGYPGADGSTGYRDIAARYLGPRGQGLRGYKPVFDPVTQAWNLYHPQLKLFMGYDDPRAVLAKGRFVREQGLAGVFAWELSQDNGDILNAMNLGVGNLALP</sequence>
<evidence type="ECO:0000259" key="9">
    <source>
        <dbReference type="PROSITE" id="PS51910"/>
    </source>
</evidence>
<keyword evidence="4" id="KW-0624">Polysaccharide degradation</keyword>
<name>A0A4V3CSX0_9BURK</name>
<gene>
    <name evidence="10" type="ORF">DES47_10745</name>
</gene>
<dbReference type="GO" id="GO:0008843">
    <property type="term" value="F:endochitinase activity"/>
    <property type="evidence" value="ECO:0007669"/>
    <property type="project" value="UniProtKB-EC"/>
</dbReference>
<dbReference type="SUPFAM" id="SSF51445">
    <property type="entry name" value="(Trans)glycosidases"/>
    <property type="match status" value="1"/>
</dbReference>
<organism evidence="10 11">
    <name type="scientific">Roseateles toxinivorans</name>
    <dbReference type="NCBI Taxonomy" id="270368"/>
    <lineage>
        <taxon>Bacteria</taxon>
        <taxon>Pseudomonadati</taxon>
        <taxon>Pseudomonadota</taxon>
        <taxon>Betaproteobacteria</taxon>
        <taxon>Burkholderiales</taxon>
        <taxon>Sphaerotilaceae</taxon>
        <taxon>Roseateles</taxon>
    </lineage>
</organism>
<evidence type="ECO:0000256" key="6">
    <source>
        <dbReference type="RuleBase" id="RU000489"/>
    </source>
</evidence>
<dbReference type="AlphaFoldDB" id="A0A4V3CSX0"/>
<keyword evidence="3 6" id="KW-0378">Hydrolase</keyword>
<proteinExistence type="inferred from homology"/>
<dbReference type="CDD" id="cd06548">
    <property type="entry name" value="GH18_chitinase"/>
    <property type="match status" value="1"/>
</dbReference>
<accession>A0A4V3CSX0</accession>
<evidence type="ECO:0000256" key="8">
    <source>
        <dbReference type="SAM" id="SignalP"/>
    </source>
</evidence>
<dbReference type="PROSITE" id="PS01095">
    <property type="entry name" value="GH18_1"/>
    <property type="match status" value="1"/>
</dbReference>
<dbReference type="RefSeq" id="WP_166652122.1">
    <property type="nucleotide sequence ID" value="NZ_SNXS01000007.1"/>
</dbReference>
<comment type="catalytic activity">
    <reaction evidence="1">
        <text>Random endo-hydrolysis of N-acetyl-beta-D-glucosaminide (1-&gt;4)-beta-linkages in chitin and chitodextrins.</text>
        <dbReference type="EC" id="3.2.1.14"/>
    </reaction>
</comment>
<evidence type="ECO:0000256" key="4">
    <source>
        <dbReference type="ARBA" id="ARBA00023024"/>
    </source>
</evidence>
<dbReference type="EC" id="3.2.1.14" evidence="2"/>
<dbReference type="InterPro" id="IPR001223">
    <property type="entry name" value="Glyco_hydro18_cat"/>
</dbReference>
<keyword evidence="11" id="KW-1185">Reference proteome</keyword>
<comment type="caution">
    <text evidence="10">The sequence shown here is derived from an EMBL/GenBank/DDBJ whole genome shotgun (WGS) entry which is preliminary data.</text>
</comment>
<dbReference type="InterPro" id="IPR050314">
    <property type="entry name" value="Glycosyl_Hydrlase_18"/>
</dbReference>
<evidence type="ECO:0000313" key="10">
    <source>
        <dbReference type="EMBL" id="TDP62467.1"/>
    </source>
</evidence>
<keyword evidence="8" id="KW-0732">Signal</keyword>
<comment type="similarity">
    <text evidence="7">Belongs to the glycosyl hydrolase 18 family.</text>
</comment>
<evidence type="ECO:0000256" key="5">
    <source>
        <dbReference type="ARBA" id="ARBA00023295"/>
    </source>
</evidence>
<dbReference type="EMBL" id="SNXS01000007">
    <property type="protein sequence ID" value="TDP62467.1"/>
    <property type="molecule type" value="Genomic_DNA"/>
</dbReference>
<dbReference type="InterPro" id="IPR011583">
    <property type="entry name" value="Chitinase_II/V-like_cat"/>
</dbReference>
<keyword evidence="5 6" id="KW-0326">Glycosidase</keyword>
<dbReference type="Gene3D" id="3.20.20.80">
    <property type="entry name" value="Glycosidases"/>
    <property type="match status" value="1"/>
</dbReference>
<evidence type="ECO:0000256" key="2">
    <source>
        <dbReference type="ARBA" id="ARBA00012729"/>
    </source>
</evidence>
<dbReference type="InterPro" id="IPR017853">
    <property type="entry name" value="GH"/>
</dbReference>
<feature type="chain" id="PRO_5020903840" description="chitinase" evidence="8">
    <location>
        <begin position="20"/>
        <end position="413"/>
    </location>
</feature>
<dbReference type="GO" id="GO:0008061">
    <property type="term" value="F:chitin binding"/>
    <property type="evidence" value="ECO:0007669"/>
    <property type="project" value="InterPro"/>
</dbReference>
<dbReference type="PROSITE" id="PS51910">
    <property type="entry name" value="GH18_2"/>
    <property type="match status" value="1"/>
</dbReference>
<dbReference type="Pfam" id="PF00704">
    <property type="entry name" value="Glyco_hydro_18"/>
    <property type="match status" value="1"/>
</dbReference>
<evidence type="ECO:0000313" key="11">
    <source>
        <dbReference type="Proteomes" id="UP000295361"/>
    </source>
</evidence>
<dbReference type="SMART" id="SM00636">
    <property type="entry name" value="Glyco_18"/>
    <property type="match status" value="1"/>
</dbReference>
<reference evidence="10 11" key="1">
    <citation type="submission" date="2019-03" db="EMBL/GenBank/DDBJ databases">
        <title>Genomic Encyclopedia of Type Strains, Phase IV (KMG-IV): sequencing the most valuable type-strain genomes for metagenomic binning, comparative biology and taxonomic classification.</title>
        <authorList>
            <person name="Goeker M."/>
        </authorList>
    </citation>
    <scope>NUCLEOTIDE SEQUENCE [LARGE SCALE GENOMIC DNA]</scope>
    <source>
        <strain evidence="10 11">DSM 16998</strain>
    </source>
</reference>
<dbReference type="Gene3D" id="3.10.50.10">
    <property type="match status" value="1"/>
</dbReference>
<dbReference type="GO" id="GO:0006032">
    <property type="term" value="P:chitin catabolic process"/>
    <property type="evidence" value="ECO:0007669"/>
    <property type="project" value="UniProtKB-KW"/>
</dbReference>
<feature type="domain" description="GH18" evidence="9">
    <location>
        <begin position="40"/>
        <end position="410"/>
    </location>
</feature>
<dbReference type="SUPFAM" id="SSF54556">
    <property type="entry name" value="Chitinase insertion domain"/>
    <property type="match status" value="1"/>
</dbReference>
<dbReference type="Proteomes" id="UP000295361">
    <property type="component" value="Unassembled WGS sequence"/>
</dbReference>
<evidence type="ECO:0000256" key="3">
    <source>
        <dbReference type="ARBA" id="ARBA00022801"/>
    </source>
</evidence>
<dbReference type="InterPro" id="IPR029070">
    <property type="entry name" value="Chitinase_insertion_sf"/>
</dbReference>
<dbReference type="InterPro" id="IPR001579">
    <property type="entry name" value="Glyco_hydro_18_chit_AS"/>
</dbReference>
<keyword evidence="4" id="KW-0119">Carbohydrate metabolism</keyword>
<dbReference type="PANTHER" id="PTHR11177:SF317">
    <property type="entry name" value="CHITINASE 12-RELATED"/>
    <property type="match status" value="1"/>
</dbReference>
<dbReference type="InParanoid" id="A0A4V3CSX0"/>
<evidence type="ECO:0000256" key="7">
    <source>
        <dbReference type="RuleBase" id="RU004453"/>
    </source>
</evidence>
<protein>
    <recommendedName>
        <fullName evidence="2">chitinase</fullName>
        <ecNumber evidence="2">3.2.1.14</ecNumber>
    </recommendedName>
</protein>
<keyword evidence="4" id="KW-0146">Chitin degradation</keyword>
<evidence type="ECO:0000256" key="1">
    <source>
        <dbReference type="ARBA" id="ARBA00000822"/>
    </source>
</evidence>
<dbReference type="PANTHER" id="PTHR11177">
    <property type="entry name" value="CHITINASE"/>
    <property type="match status" value="1"/>
</dbReference>
<dbReference type="GO" id="GO:0005975">
    <property type="term" value="P:carbohydrate metabolic process"/>
    <property type="evidence" value="ECO:0007669"/>
    <property type="project" value="InterPro"/>
</dbReference>
<feature type="signal peptide" evidence="8">
    <location>
        <begin position="1"/>
        <end position="19"/>
    </location>
</feature>